<keyword evidence="1" id="KW-0472">Membrane</keyword>
<keyword evidence="1" id="KW-1133">Transmembrane helix</keyword>
<accession>A0ABU9I938</accession>
<keyword evidence="3" id="KW-1185">Reference proteome</keyword>
<dbReference type="EMBL" id="JBBYHT010000008">
    <property type="protein sequence ID" value="MEL1248942.1"/>
    <property type="molecule type" value="Genomic_DNA"/>
</dbReference>
<evidence type="ECO:0000313" key="2">
    <source>
        <dbReference type="EMBL" id="MEL1248942.1"/>
    </source>
</evidence>
<gene>
    <name evidence="2" type="ORF">AAEO58_12890</name>
</gene>
<dbReference type="Proteomes" id="UP001393056">
    <property type="component" value="Unassembled WGS sequence"/>
</dbReference>
<feature type="transmembrane region" description="Helical" evidence="1">
    <location>
        <begin position="28"/>
        <end position="46"/>
    </location>
</feature>
<sequence length="91" mass="10597">MAELETKFNDLDFKSTYIEMKFSLKEQIILIILSLLVLIINDSKLIDFEFKNFIIGTFLTTIFIYAIDILRDTGISVFKLLELVSDINKLK</sequence>
<evidence type="ECO:0000256" key="1">
    <source>
        <dbReference type="SAM" id="Phobius"/>
    </source>
</evidence>
<proteinExistence type="predicted"/>
<dbReference type="RefSeq" id="WP_341683817.1">
    <property type="nucleotide sequence ID" value="NZ_JBBYHT010000008.1"/>
</dbReference>
<reference evidence="2 3" key="1">
    <citation type="submission" date="2024-04" db="EMBL/GenBank/DDBJ databases">
        <title>Flavobacterium sp. DGU41 16S ribosomal RNA gene Genome sequencing and assembly.</title>
        <authorList>
            <person name="Park S."/>
        </authorList>
    </citation>
    <scope>NUCLEOTIDE SEQUENCE [LARGE SCALE GENOMIC DNA]</scope>
    <source>
        <strain evidence="2 3">DGU41</strain>
    </source>
</reference>
<evidence type="ECO:0000313" key="3">
    <source>
        <dbReference type="Proteomes" id="UP001393056"/>
    </source>
</evidence>
<comment type="caution">
    <text evidence="2">The sequence shown here is derived from an EMBL/GenBank/DDBJ whole genome shotgun (WGS) entry which is preliminary data.</text>
</comment>
<keyword evidence="1" id="KW-0812">Transmembrane</keyword>
<feature type="transmembrane region" description="Helical" evidence="1">
    <location>
        <begin position="52"/>
        <end position="70"/>
    </location>
</feature>
<protein>
    <submittedName>
        <fullName evidence="2">Uncharacterized protein</fullName>
    </submittedName>
</protein>
<organism evidence="2 3">
    <name type="scientific">Flavobacterium helocola</name>
    <dbReference type="NCBI Taxonomy" id="3139139"/>
    <lineage>
        <taxon>Bacteria</taxon>
        <taxon>Pseudomonadati</taxon>
        <taxon>Bacteroidota</taxon>
        <taxon>Flavobacteriia</taxon>
        <taxon>Flavobacteriales</taxon>
        <taxon>Flavobacteriaceae</taxon>
        <taxon>Flavobacterium</taxon>
    </lineage>
</organism>
<name>A0ABU9I938_9FLAO</name>